<name>A0A1J5THD4_9ARCH</name>
<dbReference type="Proteomes" id="UP000183815">
    <property type="component" value="Unassembled WGS sequence"/>
</dbReference>
<feature type="transmembrane region" description="Helical" evidence="1">
    <location>
        <begin position="37"/>
        <end position="56"/>
    </location>
</feature>
<feature type="transmembrane region" description="Helical" evidence="1">
    <location>
        <begin position="63"/>
        <end position="85"/>
    </location>
</feature>
<gene>
    <name evidence="2" type="ORF">BEU04_00710</name>
</gene>
<reference evidence="2 3" key="1">
    <citation type="submission" date="2016-08" db="EMBL/GenBank/DDBJ databases">
        <title>New Insights into Marine Group III Euryarchaeota, from dark to light.</title>
        <authorList>
            <person name="Haro-Moreno J.M."/>
            <person name="Rodriguez-Valera F."/>
            <person name="Lopez-Garcia P."/>
            <person name="Moreira D."/>
            <person name="Martin-Cuadrado A.B."/>
        </authorList>
    </citation>
    <scope>NUCLEOTIDE SEQUENCE [LARGE SCALE GENOMIC DNA]</scope>
    <source>
        <strain evidence="2">CG-Bathy1</strain>
    </source>
</reference>
<protein>
    <submittedName>
        <fullName evidence="2">Uncharacterized protein</fullName>
    </submittedName>
</protein>
<proteinExistence type="predicted"/>
<sequence>MTGEVFNRNTITGRMDRGQITGLVEGAKDSEKAPHVYMGYLLLWTAIVGAIVLIVFPRIDETIGLYIIGGLIVVFCLMVHVFHVFNIFND</sequence>
<keyword evidence="1" id="KW-0812">Transmembrane</keyword>
<evidence type="ECO:0000256" key="1">
    <source>
        <dbReference type="SAM" id="Phobius"/>
    </source>
</evidence>
<organism evidence="2 3">
    <name type="scientific">Marine Group III euryarchaeote CG-Bathy1</name>
    <dbReference type="NCBI Taxonomy" id="1889001"/>
    <lineage>
        <taxon>Archaea</taxon>
        <taxon>Methanobacteriati</taxon>
        <taxon>Thermoplasmatota</taxon>
        <taxon>Thermoplasmata</taxon>
        <taxon>Candidatus Thermoprofundales</taxon>
    </lineage>
</organism>
<comment type="caution">
    <text evidence="2">The sequence shown here is derived from an EMBL/GenBank/DDBJ whole genome shotgun (WGS) entry which is preliminary data.</text>
</comment>
<keyword evidence="1" id="KW-0472">Membrane</keyword>
<keyword evidence="1" id="KW-1133">Transmembrane helix</keyword>
<evidence type="ECO:0000313" key="3">
    <source>
        <dbReference type="Proteomes" id="UP000183815"/>
    </source>
</evidence>
<dbReference type="EMBL" id="MIYU01000001">
    <property type="protein sequence ID" value="OIR20359.1"/>
    <property type="molecule type" value="Genomic_DNA"/>
</dbReference>
<evidence type="ECO:0000313" key="2">
    <source>
        <dbReference type="EMBL" id="OIR20359.1"/>
    </source>
</evidence>
<accession>A0A1J5THD4</accession>
<dbReference type="AlphaFoldDB" id="A0A1J5THD4"/>